<keyword evidence="1" id="KW-0812">Transmembrane</keyword>
<accession>A0A644ZLH6</accession>
<name>A0A644ZLH6_9ZZZZ</name>
<dbReference type="InterPro" id="IPR027853">
    <property type="entry name" value="DUF4492"/>
</dbReference>
<proteinExistence type="predicted"/>
<gene>
    <name evidence="2" type="ORF">SDC9_88399</name>
</gene>
<protein>
    <recommendedName>
        <fullName evidence="3">DUF4492 domain-containing protein</fullName>
    </recommendedName>
</protein>
<organism evidence="2">
    <name type="scientific">bioreactor metagenome</name>
    <dbReference type="NCBI Taxonomy" id="1076179"/>
    <lineage>
        <taxon>unclassified sequences</taxon>
        <taxon>metagenomes</taxon>
        <taxon>ecological metagenomes</taxon>
    </lineage>
</organism>
<dbReference type="Pfam" id="PF14899">
    <property type="entry name" value="DUF4492"/>
    <property type="match status" value="1"/>
</dbReference>
<sequence length="90" mass="10515">MGIPSVFLQKSTILVENLTMAKSLVKRIWLFYYEGFKGMTLGKTLWLIILIKLFIMFFVLKLFFFKSELGVYNTTEEKSNHVINQLTSPD</sequence>
<keyword evidence="1" id="KW-1133">Transmembrane helix</keyword>
<dbReference type="EMBL" id="VSSQ01009475">
    <property type="protein sequence ID" value="MPM41740.1"/>
    <property type="molecule type" value="Genomic_DNA"/>
</dbReference>
<comment type="caution">
    <text evidence="2">The sequence shown here is derived from an EMBL/GenBank/DDBJ whole genome shotgun (WGS) entry which is preliminary data.</text>
</comment>
<feature type="transmembrane region" description="Helical" evidence="1">
    <location>
        <begin position="45"/>
        <end position="64"/>
    </location>
</feature>
<dbReference type="AlphaFoldDB" id="A0A644ZLH6"/>
<evidence type="ECO:0008006" key="3">
    <source>
        <dbReference type="Google" id="ProtNLM"/>
    </source>
</evidence>
<keyword evidence="1" id="KW-0472">Membrane</keyword>
<reference evidence="2" key="1">
    <citation type="submission" date="2019-08" db="EMBL/GenBank/DDBJ databases">
        <authorList>
            <person name="Kucharzyk K."/>
            <person name="Murdoch R.W."/>
            <person name="Higgins S."/>
            <person name="Loffler F."/>
        </authorList>
    </citation>
    <scope>NUCLEOTIDE SEQUENCE</scope>
</reference>
<evidence type="ECO:0000313" key="2">
    <source>
        <dbReference type="EMBL" id="MPM41740.1"/>
    </source>
</evidence>
<evidence type="ECO:0000256" key="1">
    <source>
        <dbReference type="SAM" id="Phobius"/>
    </source>
</evidence>